<dbReference type="SUPFAM" id="SSF143100">
    <property type="entry name" value="TTHA1013/TTHA0281-like"/>
    <property type="match status" value="1"/>
</dbReference>
<dbReference type="PANTHER" id="PTHR34504">
    <property type="entry name" value="ANTITOXIN HICB"/>
    <property type="match status" value="1"/>
</dbReference>
<dbReference type="InterPro" id="IPR031807">
    <property type="entry name" value="HicB-like"/>
</dbReference>
<evidence type="ECO:0000259" key="1">
    <source>
        <dbReference type="Pfam" id="PF15919"/>
    </source>
</evidence>
<dbReference type="Pfam" id="PF15919">
    <property type="entry name" value="HicB_lk_antitox"/>
    <property type="match status" value="1"/>
</dbReference>
<evidence type="ECO:0000313" key="2">
    <source>
        <dbReference type="EMBL" id="OHA35111.1"/>
    </source>
</evidence>
<dbReference type="EMBL" id="MHSA01000001">
    <property type="protein sequence ID" value="OHA35111.1"/>
    <property type="molecule type" value="Genomic_DNA"/>
</dbReference>
<evidence type="ECO:0000313" key="3">
    <source>
        <dbReference type="Proteomes" id="UP000177797"/>
    </source>
</evidence>
<proteinExistence type="predicted"/>
<protein>
    <recommendedName>
        <fullName evidence="1">HicB-like antitoxin of toxin-antitoxin system domain-containing protein</fullName>
    </recommendedName>
</protein>
<dbReference type="InterPro" id="IPR035069">
    <property type="entry name" value="TTHA1013/TTHA0281-like"/>
</dbReference>
<name>A0A1G2NI85_9BACT</name>
<organism evidence="2 3">
    <name type="scientific">Candidatus Taylorbacteria bacterium RIFCSPLOWO2_01_FULL_48_100</name>
    <dbReference type="NCBI Taxonomy" id="1802322"/>
    <lineage>
        <taxon>Bacteria</taxon>
        <taxon>Candidatus Tayloriibacteriota</taxon>
    </lineage>
</organism>
<comment type="caution">
    <text evidence="2">The sequence shown here is derived from an EMBL/GenBank/DDBJ whole genome shotgun (WGS) entry which is preliminary data.</text>
</comment>
<dbReference type="AlphaFoldDB" id="A0A1G2NI85"/>
<dbReference type="InterPro" id="IPR051404">
    <property type="entry name" value="TA_system_antitoxin"/>
</dbReference>
<dbReference type="Proteomes" id="UP000177797">
    <property type="component" value="Unassembled WGS sequence"/>
</dbReference>
<sequence>MKILTYRVRIEPDEGGRGYIAYFPALPGCHTQGHTLEETIAAAREVLVGFLRVMKRQGKTIPVERIKKSPLSFGLSVRLSRNSVLA</sequence>
<dbReference type="PANTHER" id="PTHR34504:SF2">
    <property type="entry name" value="UPF0150 PROTEIN SSL0259"/>
    <property type="match status" value="1"/>
</dbReference>
<feature type="domain" description="HicB-like antitoxin of toxin-antitoxin system" evidence="1">
    <location>
        <begin position="6"/>
        <end position="63"/>
    </location>
</feature>
<gene>
    <name evidence="2" type="ORF">A2938_01700</name>
</gene>
<reference evidence="2 3" key="1">
    <citation type="journal article" date="2016" name="Nat. Commun.">
        <title>Thousands of microbial genomes shed light on interconnected biogeochemical processes in an aquifer system.</title>
        <authorList>
            <person name="Anantharaman K."/>
            <person name="Brown C.T."/>
            <person name="Hug L.A."/>
            <person name="Sharon I."/>
            <person name="Castelle C.J."/>
            <person name="Probst A.J."/>
            <person name="Thomas B.C."/>
            <person name="Singh A."/>
            <person name="Wilkins M.J."/>
            <person name="Karaoz U."/>
            <person name="Brodie E.L."/>
            <person name="Williams K.H."/>
            <person name="Hubbard S.S."/>
            <person name="Banfield J.F."/>
        </authorList>
    </citation>
    <scope>NUCLEOTIDE SEQUENCE [LARGE SCALE GENOMIC DNA]</scope>
</reference>
<dbReference type="Gene3D" id="3.30.160.250">
    <property type="match status" value="1"/>
</dbReference>
<accession>A0A1G2NI85</accession>